<dbReference type="SUPFAM" id="SSF48008">
    <property type="entry name" value="GntR ligand-binding domain-like"/>
    <property type="match status" value="1"/>
</dbReference>
<organism evidence="5 6">
    <name type="scientific">Saccharopolyspora oryzae</name>
    <dbReference type="NCBI Taxonomy" id="2997343"/>
    <lineage>
        <taxon>Bacteria</taxon>
        <taxon>Bacillati</taxon>
        <taxon>Actinomycetota</taxon>
        <taxon>Actinomycetes</taxon>
        <taxon>Pseudonocardiales</taxon>
        <taxon>Pseudonocardiaceae</taxon>
        <taxon>Saccharopolyspora</taxon>
    </lineage>
</organism>
<name>A0ABT4USQ5_9PSEU</name>
<keyword evidence="2" id="KW-0238">DNA-binding</keyword>
<dbReference type="Pfam" id="PF00392">
    <property type="entry name" value="GntR"/>
    <property type="match status" value="1"/>
</dbReference>
<dbReference type="InterPro" id="IPR036390">
    <property type="entry name" value="WH_DNA-bd_sf"/>
</dbReference>
<comment type="caution">
    <text evidence="5">The sequence shown here is derived from an EMBL/GenBank/DDBJ whole genome shotgun (WGS) entry which is preliminary data.</text>
</comment>
<dbReference type="CDD" id="cd07377">
    <property type="entry name" value="WHTH_GntR"/>
    <property type="match status" value="1"/>
</dbReference>
<dbReference type="SMART" id="SM00895">
    <property type="entry name" value="FCD"/>
    <property type="match status" value="1"/>
</dbReference>
<evidence type="ECO:0000313" key="5">
    <source>
        <dbReference type="EMBL" id="MDA3624573.1"/>
    </source>
</evidence>
<keyword evidence="3" id="KW-0804">Transcription</keyword>
<dbReference type="SMART" id="SM00345">
    <property type="entry name" value="HTH_GNTR"/>
    <property type="match status" value="1"/>
</dbReference>
<keyword evidence="1" id="KW-0805">Transcription regulation</keyword>
<dbReference type="InterPro" id="IPR000524">
    <property type="entry name" value="Tscrpt_reg_HTH_GntR"/>
</dbReference>
<evidence type="ECO:0000256" key="1">
    <source>
        <dbReference type="ARBA" id="ARBA00023015"/>
    </source>
</evidence>
<dbReference type="InterPro" id="IPR011711">
    <property type="entry name" value="GntR_C"/>
</dbReference>
<evidence type="ECO:0000259" key="4">
    <source>
        <dbReference type="PROSITE" id="PS50949"/>
    </source>
</evidence>
<dbReference type="PANTHER" id="PTHR43537">
    <property type="entry name" value="TRANSCRIPTIONAL REGULATOR, GNTR FAMILY"/>
    <property type="match status" value="1"/>
</dbReference>
<evidence type="ECO:0000256" key="3">
    <source>
        <dbReference type="ARBA" id="ARBA00023163"/>
    </source>
</evidence>
<gene>
    <name evidence="5" type="ORF">OU415_03925</name>
</gene>
<dbReference type="Pfam" id="PF07729">
    <property type="entry name" value="FCD"/>
    <property type="match status" value="1"/>
</dbReference>
<reference evidence="5 6" key="1">
    <citation type="submission" date="2022-11" db="EMBL/GenBank/DDBJ databases">
        <title>Draft genome sequence of Saccharopolyspora sp. WRP15-2 isolated from rhizosphere soils of wild rice in Thailand.</title>
        <authorList>
            <person name="Duangmal K."/>
            <person name="Kammanee S."/>
            <person name="Muangham S."/>
        </authorList>
    </citation>
    <scope>NUCLEOTIDE SEQUENCE [LARGE SCALE GENOMIC DNA]</scope>
    <source>
        <strain evidence="5 6">WRP15-2</strain>
    </source>
</reference>
<evidence type="ECO:0000313" key="6">
    <source>
        <dbReference type="Proteomes" id="UP001210380"/>
    </source>
</evidence>
<dbReference type="EMBL" id="JAQGLA010000004">
    <property type="protein sequence ID" value="MDA3624573.1"/>
    <property type="molecule type" value="Genomic_DNA"/>
</dbReference>
<accession>A0ABT4USQ5</accession>
<evidence type="ECO:0000256" key="2">
    <source>
        <dbReference type="ARBA" id="ARBA00023125"/>
    </source>
</evidence>
<dbReference type="InterPro" id="IPR036388">
    <property type="entry name" value="WH-like_DNA-bd_sf"/>
</dbReference>
<dbReference type="SUPFAM" id="SSF46785">
    <property type="entry name" value="Winged helix' DNA-binding domain"/>
    <property type="match status" value="1"/>
</dbReference>
<keyword evidence="6" id="KW-1185">Reference proteome</keyword>
<dbReference type="Gene3D" id="1.10.10.10">
    <property type="entry name" value="Winged helix-like DNA-binding domain superfamily/Winged helix DNA-binding domain"/>
    <property type="match status" value="1"/>
</dbReference>
<dbReference type="RefSeq" id="WP_270947147.1">
    <property type="nucleotide sequence ID" value="NZ_JAQGLA010000004.1"/>
</dbReference>
<dbReference type="Proteomes" id="UP001210380">
    <property type="component" value="Unassembled WGS sequence"/>
</dbReference>
<dbReference type="Gene3D" id="1.20.120.530">
    <property type="entry name" value="GntR ligand-binding domain-like"/>
    <property type="match status" value="1"/>
</dbReference>
<protein>
    <submittedName>
        <fullName evidence="5">GntR family transcriptional regulator</fullName>
    </submittedName>
</protein>
<dbReference type="PROSITE" id="PS50949">
    <property type="entry name" value="HTH_GNTR"/>
    <property type="match status" value="1"/>
</dbReference>
<dbReference type="InterPro" id="IPR008920">
    <property type="entry name" value="TF_FadR/GntR_C"/>
</dbReference>
<sequence length="219" mass="24262">MTTPSNKLYRHQKPLRDIVGERIRSGIYDGTLPPGTRLVERDLAELYEVSRLPVREALRILQNEGLVEHLPTRGLVVRTLDRSQVCELYDIREALEVLAARQAAERVAGGAENHFAETMREMREAVDAGDVESAHAANSRLHDEITALSGNTLLAEILEPLVGRVGWLRRKIEDFNLIQAEHVALCEAIASGDPDRAAAAASDHVRASRARTLEFLFGA</sequence>
<proteinExistence type="predicted"/>
<feature type="domain" description="HTH gntR-type" evidence="4">
    <location>
        <begin position="13"/>
        <end position="80"/>
    </location>
</feature>
<dbReference type="PANTHER" id="PTHR43537:SF5">
    <property type="entry name" value="UXU OPERON TRANSCRIPTIONAL REGULATOR"/>
    <property type="match status" value="1"/>
</dbReference>
<dbReference type="PRINTS" id="PR00035">
    <property type="entry name" value="HTHGNTR"/>
</dbReference>